<evidence type="ECO:0000256" key="3">
    <source>
        <dbReference type="ARBA" id="ARBA00023274"/>
    </source>
</evidence>
<organism evidence="4 5">
    <name type="scientific">Malassezia cuniculi</name>
    <dbReference type="NCBI Taxonomy" id="948313"/>
    <lineage>
        <taxon>Eukaryota</taxon>
        <taxon>Fungi</taxon>
        <taxon>Dikarya</taxon>
        <taxon>Basidiomycota</taxon>
        <taxon>Ustilaginomycotina</taxon>
        <taxon>Malasseziomycetes</taxon>
        <taxon>Malasseziales</taxon>
        <taxon>Malasseziaceae</taxon>
        <taxon>Malassezia</taxon>
    </lineage>
</organism>
<comment type="similarity">
    <text evidence="1">Belongs to the universal ribosomal protein uL13 family.</text>
</comment>
<evidence type="ECO:0000313" key="4">
    <source>
        <dbReference type="EMBL" id="WFD36659.1"/>
    </source>
</evidence>
<dbReference type="InterPro" id="IPR036899">
    <property type="entry name" value="Ribosomal_uL13_sf"/>
</dbReference>
<dbReference type="SUPFAM" id="SSF52161">
    <property type="entry name" value="Ribosomal protein L13"/>
    <property type="match status" value="1"/>
</dbReference>
<dbReference type="GO" id="GO:0006412">
    <property type="term" value="P:translation"/>
    <property type="evidence" value="ECO:0007669"/>
    <property type="project" value="InterPro"/>
</dbReference>
<dbReference type="InterPro" id="IPR005823">
    <property type="entry name" value="Ribosomal_uL13_bac-type"/>
</dbReference>
<keyword evidence="3" id="KW-0687">Ribonucleoprotein</keyword>
<dbReference type="NCBIfam" id="TIGR01066">
    <property type="entry name" value="rplM_bact"/>
    <property type="match status" value="1"/>
</dbReference>
<accession>A0AAF0J8B8</accession>
<dbReference type="Pfam" id="PF00572">
    <property type="entry name" value="Ribosomal_L13"/>
    <property type="match status" value="1"/>
</dbReference>
<evidence type="ECO:0000256" key="2">
    <source>
        <dbReference type="ARBA" id="ARBA00022980"/>
    </source>
</evidence>
<dbReference type="GO" id="GO:0003729">
    <property type="term" value="F:mRNA binding"/>
    <property type="evidence" value="ECO:0007669"/>
    <property type="project" value="TreeGrafter"/>
</dbReference>
<dbReference type="Proteomes" id="UP001219933">
    <property type="component" value="Chromosome 5"/>
</dbReference>
<dbReference type="PANTHER" id="PTHR11545:SF2">
    <property type="entry name" value="LARGE RIBOSOMAL SUBUNIT PROTEIN UL13M"/>
    <property type="match status" value="1"/>
</dbReference>
<dbReference type="PIRSF" id="PIRSF002181">
    <property type="entry name" value="Ribosomal_L13"/>
    <property type="match status" value="1"/>
</dbReference>
<evidence type="ECO:0000256" key="1">
    <source>
        <dbReference type="ARBA" id="ARBA00006227"/>
    </source>
</evidence>
<dbReference type="AlphaFoldDB" id="A0AAF0J8B8"/>
<dbReference type="GO" id="GO:0017148">
    <property type="term" value="P:negative regulation of translation"/>
    <property type="evidence" value="ECO:0007669"/>
    <property type="project" value="TreeGrafter"/>
</dbReference>
<name>A0AAF0J8B8_9BASI</name>
<keyword evidence="2 4" id="KW-0689">Ribosomal protein</keyword>
<reference evidence="4" key="1">
    <citation type="submission" date="2023-03" db="EMBL/GenBank/DDBJ databases">
        <title>Mating type loci evolution in Malassezia.</title>
        <authorList>
            <person name="Coelho M.A."/>
        </authorList>
    </citation>
    <scope>NUCLEOTIDE SEQUENCE</scope>
    <source>
        <strain evidence="4">CBS 11721</strain>
    </source>
</reference>
<dbReference type="CDD" id="cd00392">
    <property type="entry name" value="Ribosomal_L13"/>
    <property type="match status" value="1"/>
</dbReference>
<evidence type="ECO:0000313" key="5">
    <source>
        <dbReference type="Proteomes" id="UP001219933"/>
    </source>
</evidence>
<gene>
    <name evidence="4" type="primary">MRPL23</name>
    <name evidence="4" type="ORF">MCUN1_003546</name>
</gene>
<dbReference type="Gene3D" id="3.90.1180.10">
    <property type="entry name" value="Ribosomal protein L13"/>
    <property type="match status" value="1"/>
</dbReference>
<dbReference type="HAMAP" id="MF_01366">
    <property type="entry name" value="Ribosomal_uL13"/>
    <property type="match status" value="1"/>
</dbReference>
<dbReference type="GO" id="GO:0005762">
    <property type="term" value="C:mitochondrial large ribosomal subunit"/>
    <property type="evidence" value="ECO:0007669"/>
    <property type="project" value="TreeGrafter"/>
</dbReference>
<protein>
    <submittedName>
        <fullName evidence="4">54S ribosomal protein L23, mitochondrial</fullName>
    </submittedName>
</protein>
<dbReference type="InterPro" id="IPR005822">
    <property type="entry name" value="Ribosomal_uL13"/>
</dbReference>
<dbReference type="EMBL" id="CP119881">
    <property type="protein sequence ID" value="WFD36659.1"/>
    <property type="molecule type" value="Genomic_DNA"/>
</dbReference>
<proteinExistence type="inferred from homology"/>
<sequence length="140" mass="16052">MSQRLGDTSLAFARAWHHVDARERVLGRLARSIAVTLMGKHKPIYDQAVDAGDYVVVTNASHIAVTGRKADQKLYRHHTMYPGGLKEITYKTMLQKKPEEIIRSAVSGMLPKNRLRDRRLNRLKIFPGAEHPYEQKWVYG</sequence>
<dbReference type="PANTHER" id="PTHR11545">
    <property type="entry name" value="RIBOSOMAL PROTEIN L13"/>
    <property type="match status" value="1"/>
</dbReference>
<keyword evidence="5" id="KW-1185">Reference proteome</keyword>
<dbReference type="GO" id="GO:0003735">
    <property type="term" value="F:structural constituent of ribosome"/>
    <property type="evidence" value="ECO:0007669"/>
    <property type="project" value="InterPro"/>
</dbReference>